<dbReference type="InterPro" id="IPR036465">
    <property type="entry name" value="vWFA_dom_sf"/>
</dbReference>
<dbReference type="EMBL" id="JAHWXP010000003">
    <property type="protein sequence ID" value="MBY8337817.1"/>
    <property type="molecule type" value="Genomic_DNA"/>
</dbReference>
<dbReference type="Pfam" id="PF13519">
    <property type="entry name" value="VWA_2"/>
    <property type="match status" value="1"/>
</dbReference>
<dbReference type="RefSeq" id="WP_222825319.1">
    <property type="nucleotide sequence ID" value="NZ_JAHWXP010000003.1"/>
</dbReference>
<dbReference type="InterPro" id="IPR041628">
    <property type="entry name" value="ChlI/MoxR_AAA_lid"/>
</dbReference>
<dbReference type="SMART" id="SM00327">
    <property type="entry name" value="VWA"/>
    <property type="match status" value="1"/>
</dbReference>
<dbReference type="GO" id="GO:0016851">
    <property type="term" value="F:magnesium chelatase activity"/>
    <property type="evidence" value="ECO:0007669"/>
    <property type="project" value="UniProtKB-EC"/>
</dbReference>
<dbReference type="InterPro" id="IPR002035">
    <property type="entry name" value="VWF_A"/>
</dbReference>
<organism evidence="3 4">
    <name type="scientific">Alteriqipengyuania abyssalis</name>
    <dbReference type="NCBI Taxonomy" id="2860200"/>
    <lineage>
        <taxon>Bacteria</taxon>
        <taxon>Pseudomonadati</taxon>
        <taxon>Pseudomonadota</taxon>
        <taxon>Alphaproteobacteria</taxon>
        <taxon>Sphingomonadales</taxon>
        <taxon>Erythrobacteraceae</taxon>
        <taxon>Alteriqipengyuania</taxon>
    </lineage>
</organism>
<proteinExistence type="predicted"/>
<dbReference type="SUPFAM" id="SSF53300">
    <property type="entry name" value="vWA-like"/>
    <property type="match status" value="1"/>
</dbReference>
<dbReference type="InterPro" id="IPR027417">
    <property type="entry name" value="P-loop_NTPase"/>
</dbReference>
<accession>A0ABS7PFF7</accession>
<comment type="caution">
    <text evidence="3">The sequence shown here is derived from an EMBL/GenBank/DDBJ whole genome shotgun (WGS) entry which is preliminary data.</text>
</comment>
<evidence type="ECO:0000313" key="4">
    <source>
        <dbReference type="Proteomes" id="UP000759298"/>
    </source>
</evidence>
<dbReference type="EC" id="6.6.1.1" evidence="3"/>
<dbReference type="Gene3D" id="3.40.50.300">
    <property type="entry name" value="P-loop containing nucleotide triphosphate hydrolases"/>
    <property type="match status" value="1"/>
</dbReference>
<dbReference type="Proteomes" id="UP000759298">
    <property type="component" value="Unassembled WGS sequence"/>
</dbReference>
<sequence>MSRAEPAPPDPARDACLALSLFLAAPAQLGGLSLRGSGPAREALLEMLRDTGVAVRRMPAHVDDERLLGGVDLAASLASGRTVRARGLLEEIAGGVLVVPLAERLDHAVAGRLAQALDGDARFGLVLLDDGIEDEGPPAALLERIAFHCDLTSAGLAEGALRSADPANVAPLDEEALHALAATAAALGVESIRALNFANAAARAHAALEGRGAVSEDDIATAARLVLGPRATRLPEMPKQPEEEPTPPPDDTDAGERDAASDPGDTPLDDVVLDAALASIPPDLLARLAEGKARRSSGSGGGRKRISGLRGKPLSARPGSPRGGARLALVDTLRAAVPWQQLRRREYEAANDRLIIRSSDIRVRRYEERSGRVTIFCVDASGSAAAARLAEAKGAVELMLAQAYVTRSEVALVAFRGTGAELLLPPTRSLTRARRVLSAMPGGGGTPLALGLQAGHQLAEAVQARGKTAHLVILTDGRANIDAEGKGGRPQAKADALDAARAIAARGIDALVVDISARTAPEAGELAQAMHARFLALPMADAAKLHAAVIAAAPQARAA</sequence>
<reference evidence="3 4" key="1">
    <citation type="submission" date="2021-07" db="EMBL/GenBank/DDBJ databases">
        <title>Alteriqipengyuania abyssalis NZ-12B nov, sp.nov isolated from deep sea sponge in pacific ocean.</title>
        <authorList>
            <person name="Tareen S."/>
            <person name="Wink J."/>
        </authorList>
    </citation>
    <scope>NUCLEOTIDE SEQUENCE [LARGE SCALE GENOMIC DNA]</scope>
    <source>
        <strain evidence="3 4">NZ-12B</strain>
    </source>
</reference>
<keyword evidence="4" id="KW-1185">Reference proteome</keyword>
<dbReference type="Gene3D" id="1.10.8.80">
    <property type="entry name" value="Magnesium chelatase subunit I, C-Terminal domain"/>
    <property type="match status" value="1"/>
</dbReference>
<dbReference type="PANTHER" id="PTHR43473">
    <property type="entry name" value="MAGNESIUM-CHELATASE SUBUNIT CHLD, CHLOROPLASTIC"/>
    <property type="match status" value="1"/>
</dbReference>
<protein>
    <submittedName>
        <fullName evidence="3">Magnesium chelatase subunit D</fullName>
        <ecNumber evidence="3">6.6.1.1</ecNumber>
    </submittedName>
</protein>
<feature type="region of interest" description="Disordered" evidence="1">
    <location>
        <begin position="290"/>
        <end position="323"/>
    </location>
</feature>
<name>A0ABS7PFF7_9SPHN</name>
<dbReference type="Gene3D" id="3.40.50.410">
    <property type="entry name" value="von Willebrand factor, type A domain"/>
    <property type="match status" value="1"/>
</dbReference>
<dbReference type="PROSITE" id="PS50234">
    <property type="entry name" value="VWFA"/>
    <property type="match status" value="1"/>
</dbReference>
<evidence type="ECO:0000313" key="3">
    <source>
        <dbReference type="EMBL" id="MBY8337817.1"/>
    </source>
</evidence>
<evidence type="ECO:0000256" key="1">
    <source>
        <dbReference type="SAM" id="MobiDB-lite"/>
    </source>
</evidence>
<gene>
    <name evidence="3" type="ORF">KYN89_12260</name>
</gene>
<dbReference type="Pfam" id="PF17863">
    <property type="entry name" value="AAA_lid_2"/>
    <property type="match status" value="1"/>
</dbReference>
<dbReference type="PANTHER" id="PTHR43473:SF2">
    <property type="entry name" value="MAGNESIUM-CHELATASE SUBUNIT CHLD, CHLOROPLASTIC"/>
    <property type="match status" value="1"/>
</dbReference>
<feature type="domain" description="VWFA" evidence="2">
    <location>
        <begin position="373"/>
        <end position="553"/>
    </location>
</feature>
<feature type="region of interest" description="Disordered" evidence="1">
    <location>
        <begin position="226"/>
        <end position="268"/>
    </location>
</feature>
<dbReference type="SUPFAM" id="SSF52540">
    <property type="entry name" value="P-loop containing nucleoside triphosphate hydrolases"/>
    <property type="match status" value="1"/>
</dbReference>
<keyword evidence="3" id="KW-0436">Ligase</keyword>
<evidence type="ECO:0000259" key="2">
    <source>
        <dbReference type="PROSITE" id="PS50234"/>
    </source>
</evidence>
<dbReference type="NCBIfam" id="NF009943">
    <property type="entry name" value="PRK13406.1"/>
    <property type="match status" value="1"/>
</dbReference>